<gene>
    <name evidence="5" type="primary">apaH</name>
    <name evidence="7" type="ORF">BTN50_1188</name>
</gene>
<comment type="similarity">
    <text evidence="2 5">Belongs to the Ap4A hydrolase family.</text>
</comment>
<feature type="domain" description="Calcineurin-like phosphoesterase" evidence="6">
    <location>
        <begin position="1"/>
        <end position="158"/>
    </location>
</feature>
<accession>A0A291B9H5</accession>
<dbReference type="Gene3D" id="3.60.21.10">
    <property type="match status" value="1"/>
</dbReference>
<dbReference type="RefSeq" id="WP_096619258.1">
    <property type="nucleotide sequence ID" value="NZ_CP020660.1"/>
</dbReference>
<dbReference type="PANTHER" id="PTHR40942">
    <property type="match status" value="1"/>
</dbReference>
<name>A0A291B9H5_9GAMM</name>
<evidence type="ECO:0000256" key="2">
    <source>
        <dbReference type="ARBA" id="ARBA00005419"/>
    </source>
</evidence>
<dbReference type="InterPro" id="IPR004843">
    <property type="entry name" value="Calcineurin-like_PHP"/>
</dbReference>
<dbReference type="NCBIfam" id="NF001204">
    <property type="entry name" value="PRK00166.1"/>
    <property type="match status" value="1"/>
</dbReference>
<protein>
    <recommendedName>
        <fullName evidence="5">Bis(5'-nucleosyl)-tetraphosphatase, symmetrical</fullName>
        <ecNumber evidence="5">3.6.1.41</ecNumber>
    </recommendedName>
    <alternativeName>
        <fullName evidence="5">Ap4A hydrolase</fullName>
    </alternativeName>
    <alternativeName>
        <fullName evidence="5">Diadenosine 5',5'''-P1,P4-tetraphosphate pyrophosphohydrolase</fullName>
    </alternativeName>
    <alternativeName>
        <fullName evidence="5">Diadenosine tetraphosphatase</fullName>
    </alternativeName>
</protein>
<dbReference type="SUPFAM" id="SSF56300">
    <property type="entry name" value="Metallo-dependent phosphatases"/>
    <property type="match status" value="1"/>
</dbReference>
<comment type="function">
    <text evidence="1 5">Hydrolyzes diadenosine 5',5'''-P1,P4-tetraphosphate to yield ADP.</text>
</comment>
<keyword evidence="8" id="KW-1185">Reference proteome</keyword>
<organism evidence="7 8">
    <name type="scientific">Candidatus Enterovibrio altilux</name>
    <dbReference type="NCBI Taxonomy" id="1927128"/>
    <lineage>
        <taxon>Bacteria</taxon>
        <taxon>Pseudomonadati</taxon>
        <taxon>Pseudomonadota</taxon>
        <taxon>Gammaproteobacteria</taxon>
        <taxon>Vibrionales</taxon>
        <taxon>Vibrionaceae</taxon>
        <taxon>Enterovibrio</taxon>
    </lineage>
</organism>
<dbReference type="Pfam" id="PF00149">
    <property type="entry name" value="Metallophos"/>
    <property type="match status" value="1"/>
</dbReference>
<dbReference type="CDD" id="cd07422">
    <property type="entry name" value="MPP_ApaH"/>
    <property type="match status" value="1"/>
</dbReference>
<keyword evidence="3 5" id="KW-0378">Hydrolase</keyword>
<dbReference type="InterPro" id="IPR029052">
    <property type="entry name" value="Metallo-depent_PP-like"/>
</dbReference>
<evidence type="ECO:0000256" key="1">
    <source>
        <dbReference type="ARBA" id="ARBA00003413"/>
    </source>
</evidence>
<comment type="catalytic activity">
    <reaction evidence="4 5">
        <text>P(1),P(4)-bis(5'-adenosyl) tetraphosphate + H2O = 2 ADP + 2 H(+)</text>
        <dbReference type="Rhea" id="RHEA:24252"/>
        <dbReference type="ChEBI" id="CHEBI:15377"/>
        <dbReference type="ChEBI" id="CHEBI:15378"/>
        <dbReference type="ChEBI" id="CHEBI:58141"/>
        <dbReference type="ChEBI" id="CHEBI:456216"/>
        <dbReference type="EC" id="3.6.1.41"/>
    </reaction>
</comment>
<evidence type="ECO:0000259" key="6">
    <source>
        <dbReference type="Pfam" id="PF00149"/>
    </source>
</evidence>
<dbReference type="NCBIfam" id="TIGR00668">
    <property type="entry name" value="apaH"/>
    <property type="match status" value="1"/>
</dbReference>
<reference evidence="8" key="1">
    <citation type="submission" date="2017-04" db="EMBL/GenBank/DDBJ databases">
        <title>Genome evolution of the luminous symbionts of deep sea anglerfish.</title>
        <authorList>
            <person name="Hendry T.A."/>
        </authorList>
    </citation>
    <scope>NUCLEOTIDE SEQUENCE [LARGE SCALE GENOMIC DNA]</scope>
</reference>
<evidence type="ECO:0000313" key="7">
    <source>
        <dbReference type="EMBL" id="ATF09678.1"/>
    </source>
</evidence>
<evidence type="ECO:0000256" key="3">
    <source>
        <dbReference type="ARBA" id="ARBA00022801"/>
    </source>
</evidence>
<proteinExistence type="inferred from homology"/>
<dbReference type="PANTHER" id="PTHR40942:SF4">
    <property type="entry name" value="CYTOCHROME C5"/>
    <property type="match status" value="1"/>
</dbReference>
<evidence type="ECO:0000313" key="8">
    <source>
        <dbReference type="Proteomes" id="UP000218160"/>
    </source>
</evidence>
<dbReference type="InterPro" id="IPR004617">
    <property type="entry name" value="ApaH"/>
</dbReference>
<dbReference type="HAMAP" id="MF_00199">
    <property type="entry name" value="ApaH"/>
    <property type="match status" value="1"/>
</dbReference>
<dbReference type="EC" id="3.6.1.41" evidence="5"/>
<evidence type="ECO:0000256" key="4">
    <source>
        <dbReference type="ARBA" id="ARBA00049417"/>
    </source>
</evidence>
<evidence type="ECO:0000256" key="5">
    <source>
        <dbReference type="HAMAP-Rule" id="MF_00199"/>
    </source>
</evidence>
<dbReference type="KEGG" id="elux:BTN50_1188"/>
<dbReference type="GO" id="GO:0008803">
    <property type="term" value="F:bis(5'-nucleosyl)-tetraphosphatase (symmetrical) activity"/>
    <property type="evidence" value="ECO:0007669"/>
    <property type="project" value="UniProtKB-UniRule"/>
</dbReference>
<sequence>MAIYLVGDIQGCYDSLCVLLDMAAFNPQHDHLYVTGDLVARGPDSLATLRFMQELGEHGHTVLGNHDLHLLAVAKGIMRPKARDKIRAILDAPDREKLLQWLRHQPLLIHNETKNETASGFVITHAGIPPHWTVREAKQSARDVEAILHSDRYLWLLQNMYSDEPSMWSSSLEGIEYYRYTINAFTRMRFLTMSGNLDMACKLSPDKMSDENLVPWFAAKRRETIKETIIFGHWAALGGIFQNNFLGLDTGCVWGGSLTMVRWEDGQKFNLSCPV</sequence>
<dbReference type="AlphaFoldDB" id="A0A291B9H5"/>
<dbReference type="PIRSF" id="PIRSF000903">
    <property type="entry name" value="B5n-ttraPtase_sm"/>
    <property type="match status" value="1"/>
</dbReference>
<dbReference type="OrthoDB" id="9807890at2"/>
<dbReference type="Proteomes" id="UP000218160">
    <property type="component" value="Chromosome 1"/>
</dbReference>
<dbReference type="EMBL" id="CP020660">
    <property type="protein sequence ID" value="ATF09678.1"/>
    <property type="molecule type" value="Genomic_DNA"/>
</dbReference>